<organism evidence="1 2">
    <name type="scientific">Ceratosolen solmsi marchali</name>
    <dbReference type="NCBI Taxonomy" id="326594"/>
    <lineage>
        <taxon>Eukaryota</taxon>
        <taxon>Metazoa</taxon>
        <taxon>Ecdysozoa</taxon>
        <taxon>Arthropoda</taxon>
        <taxon>Hexapoda</taxon>
        <taxon>Insecta</taxon>
        <taxon>Pterygota</taxon>
        <taxon>Neoptera</taxon>
        <taxon>Endopterygota</taxon>
        <taxon>Hymenoptera</taxon>
        <taxon>Apocrita</taxon>
        <taxon>Proctotrupomorpha</taxon>
        <taxon>Chalcidoidea</taxon>
        <taxon>Agaonidae</taxon>
        <taxon>Agaoninae</taxon>
        <taxon>Ceratosolen</taxon>
    </lineage>
</organism>
<dbReference type="Gene3D" id="3.40.1000.30">
    <property type="match status" value="1"/>
</dbReference>
<sequence>MATPVFAEDSNQLKLAPNLLHTIEQLDENANEYDFVMAFLITIMAEYGYRVSCLYNESTETWSKEMTCIPRNWKAQEKNIYEIYFLLYKRKDIECKLIGIPIGDWLVLNLLLKGSSSNCRTRSATVNVLKYVNLHQKELGRFWHVKELALSFKNNLLGPLHGEIMTEIGIASPTLQGLPHEIKVLISNMLDQISRKNLEISCKEFCVV</sequence>
<dbReference type="Proteomes" id="UP000695007">
    <property type="component" value="Unplaced"/>
</dbReference>
<accession>A0AAJ6YRB1</accession>
<dbReference type="KEGG" id="csol:105366171"/>
<reference evidence="2" key="1">
    <citation type="submission" date="2025-08" db="UniProtKB">
        <authorList>
            <consortium name="RefSeq"/>
        </authorList>
    </citation>
    <scope>IDENTIFICATION</scope>
</reference>
<dbReference type="GeneID" id="105366171"/>
<name>A0AAJ6YRB1_9HYME</name>
<evidence type="ECO:0000313" key="2">
    <source>
        <dbReference type="RefSeq" id="XP_011502805.1"/>
    </source>
</evidence>
<dbReference type="RefSeq" id="XP_011502805.1">
    <property type="nucleotide sequence ID" value="XM_011504503.1"/>
</dbReference>
<evidence type="ECO:0000313" key="1">
    <source>
        <dbReference type="Proteomes" id="UP000695007"/>
    </source>
</evidence>
<gene>
    <name evidence="2" type="primary">LOC105366171</name>
</gene>
<dbReference type="AlphaFoldDB" id="A0AAJ6YRB1"/>
<protein>
    <submittedName>
        <fullName evidence="2">Uncharacterized protein LOC105366171 isoform X1</fullName>
    </submittedName>
</protein>
<proteinExistence type="predicted"/>
<keyword evidence="1" id="KW-1185">Reference proteome</keyword>